<dbReference type="STRING" id="6184.A0A430QR86"/>
<dbReference type="AlphaFoldDB" id="A0A430QR86"/>
<evidence type="ECO:0000259" key="1">
    <source>
        <dbReference type="PROSITE" id="PS50041"/>
    </source>
</evidence>
<accession>A0A430QR86</accession>
<feature type="domain" description="C-type lectin" evidence="1">
    <location>
        <begin position="572"/>
        <end position="674"/>
    </location>
</feature>
<name>A0A430QR86_SCHBO</name>
<dbReference type="Pfam" id="PF00059">
    <property type="entry name" value="Lectin_C"/>
    <property type="match status" value="1"/>
</dbReference>
<sequence length="775" mass="88984">MYSMKTQLYVPFYIILKKTNKTKCTHPEVLETCKYQLSIPASPANFKLSKDHHILSEFRPYRPVEPFKKSFITGSEVPLEPKFQLVEFTKAKWLHKCDMIEKFRSMVSSIIINRRMIKRLKKLKQTVIDDKETASKHVTNEKYPYNIGNSIQSLGKSNCGTKLFHHQVWSERDLLCNQQLTKSNHTPPVSNSSLIQSTHLLPITCTYNYCQLLKTFTTPKHYWPLFDMPVIGSPITCNNESISGLKLESTITSDTSNQPAIRLPQSIHSLPRSTMNTDRCSNNQYLPLTLLNQSTLNDYSHALINSVNQLYKSNDNIVSSSLSNSDYIDTVLINLNQTHDHSILSQWSSSSNMHKPLVPLKKLSYPKCHQTSKDDNILQVNELPNEDESNSLKKLIEQDIQDWIKRFPELNSMFSIENEYNDNERNEEISSTLNDRNQNNPLLNLNNAPIEESKKYQNEILSDRIFYAMKKLSRIISLILLLIWNLLLTSSWKISVKHVSSYLTLVYVHDGNDARLSHFDAMRFCQKLSGNIQLINETLIRNATKHNVSLNDYINTTLNTKHPNQSRNIVYGDLVSIHSSSMIHVIMGWVLSTEARQFWIGGLIKLIVHEFNGQHRHVIQTWTDHTPVTLRFLHHHSPVLENLKANDIACLSIDYASGKWGVHYCTETKYFVCELLSIPNRRVIISRPHLAITPNTTITLHRNHTINRNNSTARVIIIHLHSHNHVIKHLRNISSPTVTVTPHNTNSTTVEMTTNTPTTTVKLNGNTTHQTPGKK</sequence>
<dbReference type="Proteomes" id="UP000290809">
    <property type="component" value="Unassembled WGS sequence"/>
</dbReference>
<dbReference type="EMBL" id="QMKO01001456">
    <property type="protein sequence ID" value="RTG90201.1"/>
    <property type="molecule type" value="Genomic_DNA"/>
</dbReference>
<evidence type="ECO:0000313" key="3">
    <source>
        <dbReference type="Proteomes" id="UP000290809"/>
    </source>
</evidence>
<organism evidence="2 3">
    <name type="scientific">Schistosoma bovis</name>
    <name type="common">Blood fluke</name>
    <dbReference type="NCBI Taxonomy" id="6184"/>
    <lineage>
        <taxon>Eukaryota</taxon>
        <taxon>Metazoa</taxon>
        <taxon>Spiralia</taxon>
        <taxon>Lophotrochozoa</taxon>
        <taxon>Platyhelminthes</taxon>
        <taxon>Trematoda</taxon>
        <taxon>Digenea</taxon>
        <taxon>Strigeidida</taxon>
        <taxon>Schistosomatoidea</taxon>
        <taxon>Schistosomatidae</taxon>
        <taxon>Schistosoma</taxon>
    </lineage>
</organism>
<dbReference type="InterPro" id="IPR016187">
    <property type="entry name" value="CTDL_fold"/>
</dbReference>
<comment type="caution">
    <text evidence="2">The sequence shown here is derived from an EMBL/GenBank/DDBJ whole genome shotgun (WGS) entry which is preliminary data.</text>
</comment>
<dbReference type="InterPro" id="IPR001304">
    <property type="entry name" value="C-type_lectin-like"/>
</dbReference>
<gene>
    <name evidence="2" type="ORF">DC041_0010610</name>
</gene>
<keyword evidence="3" id="KW-1185">Reference proteome</keyword>
<dbReference type="SUPFAM" id="SSF56436">
    <property type="entry name" value="C-type lectin-like"/>
    <property type="match status" value="1"/>
</dbReference>
<reference evidence="2 3" key="1">
    <citation type="journal article" date="2019" name="PLoS Pathog.">
        <title>Genome sequence of the bovine parasite Schistosoma bovis Tanzania.</title>
        <authorList>
            <person name="Oey H."/>
            <person name="Zakrzewski M."/>
            <person name="Gobert G."/>
            <person name="Gravermann K."/>
            <person name="Stoye J."/>
            <person name="Jones M."/>
            <person name="Mcmanus D."/>
            <person name="Krause L."/>
        </authorList>
    </citation>
    <scope>NUCLEOTIDE SEQUENCE [LARGE SCALE GENOMIC DNA]</scope>
    <source>
        <strain evidence="2 3">TAN1997</strain>
    </source>
</reference>
<dbReference type="CDD" id="cd00037">
    <property type="entry name" value="CLECT"/>
    <property type="match status" value="1"/>
</dbReference>
<dbReference type="PROSITE" id="PS50041">
    <property type="entry name" value="C_TYPE_LECTIN_2"/>
    <property type="match status" value="1"/>
</dbReference>
<dbReference type="InterPro" id="IPR016186">
    <property type="entry name" value="C-type_lectin-like/link_sf"/>
</dbReference>
<protein>
    <recommendedName>
        <fullName evidence="1">C-type lectin domain-containing protein</fullName>
    </recommendedName>
</protein>
<dbReference type="Gene3D" id="3.10.100.10">
    <property type="entry name" value="Mannose-Binding Protein A, subunit A"/>
    <property type="match status" value="1"/>
</dbReference>
<evidence type="ECO:0000313" key="2">
    <source>
        <dbReference type="EMBL" id="RTG90201.1"/>
    </source>
</evidence>
<proteinExistence type="predicted"/>